<keyword evidence="5" id="KW-1185">Reference proteome</keyword>
<dbReference type="Gene3D" id="1.10.287.370">
    <property type="match status" value="1"/>
</dbReference>
<sequence>MADEELKKAFQDLQFKTNETRALISQGEVAKKLNTQVRRNSLATKQRMSELSAASISEVPNDHAVYRSVGRMFLLTTKDAEIERHNKEALEYK</sequence>
<dbReference type="SUPFAM" id="SSF46579">
    <property type="entry name" value="Prefoldin"/>
    <property type="match status" value="1"/>
</dbReference>
<dbReference type="OrthoDB" id="5242628at2759"/>
<name>A0A0C2CZH5_9BILA</name>
<comment type="similarity">
    <text evidence="1">Belongs to the prefoldin subunit beta family.</text>
</comment>
<dbReference type="InterPro" id="IPR009053">
    <property type="entry name" value="Prefoldin"/>
</dbReference>
<dbReference type="EMBL" id="KN729295">
    <property type="protein sequence ID" value="KIH62458.1"/>
    <property type="molecule type" value="Genomic_DNA"/>
</dbReference>
<reference evidence="4 5" key="1">
    <citation type="submission" date="2013-12" db="EMBL/GenBank/DDBJ databases">
        <title>Draft genome of the parsitic nematode Ancylostoma duodenale.</title>
        <authorList>
            <person name="Mitreva M."/>
        </authorList>
    </citation>
    <scope>NUCLEOTIDE SEQUENCE [LARGE SCALE GENOMIC DNA]</scope>
    <source>
        <strain evidence="4 5">Zhejiang</strain>
    </source>
</reference>
<accession>A0A0C2CZH5</accession>
<proteinExistence type="inferred from homology"/>
<dbReference type="Proteomes" id="UP000054047">
    <property type="component" value="Unassembled WGS sequence"/>
</dbReference>
<comment type="subunit">
    <text evidence="2">Heterohexamer of two PFD-alpha type and four PFD-beta type subunits.</text>
</comment>
<protein>
    <recommendedName>
        <fullName evidence="6">Prefoldin subunit</fullName>
    </recommendedName>
</protein>
<evidence type="ECO:0000256" key="1">
    <source>
        <dbReference type="ARBA" id="ARBA00008045"/>
    </source>
</evidence>
<dbReference type="PANTHER" id="PTHR20903">
    <property type="entry name" value="PREFOLDIN SUBUNIT 1-RELATED"/>
    <property type="match status" value="1"/>
</dbReference>
<dbReference type="GO" id="GO:0005737">
    <property type="term" value="C:cytoplasm"/>
    <property type="evidence" value="ECO:0007669"/>
    <property type="project" value="TreeGrafter"/>
</dbReference>
<evidence type="ECO:0000313" key="5">
    <source>
        <dbReference type="Proteomes" id="UP000054047"/>
    </source>
</evidence>
<dbReference type="PANTHER" id="PTHR20903:SF0">
    <property type="entry name" value="PREFOLDIN SUBUNIT 1"/>
    <property type="match status" value="1"/>
</dbReference>
<dbReference type="AlphaFoldDB" id="A0A0C2CZH5"/>
<dbReference type="GO" id="GO:0051082">
    <property type="term" value="F:unfolded protein binding"/>
    <property type="evidence" value="ECO:0007669"/>
    <property type="project" value="TreeGrafter"/>
</dbReference>
<gene>
    <name evidence="4" type="ORF">ANCDUO_07262</name>
</gene>
<dbReference type="GO" id="GO:0044183">
    <property type="term" value="F:protein folding chaperone"/>
    <property type="evidence" value="ECO:0007669"/>
    <property type="project" value="TreeGrafter"/>
</dbReference>
<keyword evidence="3" id="KW-0143">Chaperone</keyword>
<evidence type="ECO:0000256" key="2">
    <source>
        <dbReference type="ARBA" id="ARBA00011695"/>
    </source>
</evidence>
<evidence type="ECO:0000313" key="4">
    <source>
        <dbReference type="EMBL" id="KIH62458.1"/>
    </source>
</evidence>
<organism evidence="4 5">
    <name type="scientific">Ancylostoma duodenale</name>
    <dbReference type="NCBI Taxonomy" id="51022"/>
    <lineage>
        <taxon>Eukaryota</taxon>
        <taxon>Metazoa</taxon>
        <taxon>Ecdysozoa</taxon>
        <taxon>Nematoda</taxon>
        <taxon>Chromadorea</taxon>
        <taxon>Rhabditida</taxon>
        <taxon>Rhabditina</taxon>
        <taxon>Rhabditomorpha</taxon>
        <taxon>Strongyloidea</taxon>
        <taxon>Ancylostomatidae</taxon>
        <taxon>Ancylostomatinae</taxon>
        <taxon>Ancylostoma</taxon>
    </lineage>
</organism>
<evidence type="ECO:0000256" key="3">
    <source>
        <dbReference type="ARBA" id="ARBA00023186"/>
    </source>
</evidence>
<evidence type="ECO:0008006" key="6">
    <source>
        <dbReference type="Google" id="ProtNLM"/>
    </source>
</evidence>